<dbReference type="Proteomes" id="UP000030755">
    <property type="component" value="Unassembled WGS sequence"/>
</dbReference>
<name>A0A075APL1_ROZAC</name>
<dbReference type="OrthoDB" id="5954824at2759"/>
<dbReference type="STRING" id="988480.A0A075APL1"/>
<dbReference type="PANTHER" id="PTHR45881:SF1">
    <property type="entry name" value="FORK HEAD PROTEIN HOMOLOG 2"/>
    <property type="match status" value="1"/>
</dbReference>
<evidence type="ECO:0000313" key="8">
    <source>
        <dbReference type="EMBL" id="EPZ32013.1"/>
    </source>
</evidence>
<dbReference type="HOGENOM" id="CLU_1138544_0_0_1"/>
<organism evidence="8 9">
    <name type="scientific">Rozella allomycis (strain CSF55)</name>
    <dbReference type="NCBI Taxonomy" id="988480"/>
    <lineage>
        <taxon>Eukaryota</taxon>
        <taxon>Fungi</taxon>
        <taxon>Fungi incertae sedis</taxon>
        <taxon>Cryptomycota</taxon>
        <taxon>Cryptomycota incertae sedis</taxon>
        <taxon>Rozella</taxon>
    </lineage>
</organism>
<evidence type="ECO:0000256" key="3">
    <source>
        <dbReference type="ARBA" id="ARBA00023125"/>
    </source>
</evidence>
<dbReference type="PROSITE" id="PS50039">
    <property type="entry name" value="FORK_HEAD_3"/>
    <property type="match status" value="1"/>
</dbReference>
<evidence type="ECO:0000256" key="1">
    <source>
        <dbReference type="ARBA" id="ARBA00004123"/>
    </source>
</evidence>
<keyword evidence="3 6" id="KW-0238">DNA-binding</keyword>
<dbReference type="AlphaFoldDB" id="A0A075APL1"/>
<accession>A0A075APL1</accession>
<feature type="domain" description="Fork-head" evidence="7">
    <location>
        <begin position="120"/>
        <end position="204"/>
    </location>
</feature>
<evidence type="ECO:0000256" key="5">
    <source>
        <dbReference type="ARBA" id="ARBA00023242"/>
    </source>
</evidence>
<evidence type="ECO:0000256" key="6">
    <source>
        <dbReference type="PROSITE-ProRule" id="PRU00089"/>
    </source>
</evidence>
<reference evidence="8 9" key="1">
    <citation type="journal article" date="2013" name="Curr. Biol.">
        <title>Shared signatures of parasitism and phylogenomics unite Cryptomycota and microsporidia.</title>
        <authorList>
            <person name="James T.Y."/>
            <person name="Pelin A."/>
            <person name="Bonen L."/>
            <person name="Ahrendt S."/>
            <person name="Sain D."/>
            <person name="Corradi N."/>
            <person name="Stajich J.E."/>
        </authorList>
    </citation>
    <scope>NUCLEOTIDE SEQUENCE [LARGE SCALE GENOMIC DNA]</scope>
    <source>
        <strain evidence="8 9">CSF55</strain>
    </source>
</reference>
<dbReference type="InterPro" id="IPR036388">
    <property type="entry name" value="WH-like_DNA-bd_sf"/>
</dbReference>
<dbReference type="GO" id="GO:0000978">
    <property type="term" value="F:RNA polymerase II cis-regulatory region sequence-specific DNA binding"/>
    <property type="evidence" value="ECO:0007669"/>
    <property type="project" value="TreeGrafter"/>
</dbReference>
<dbReference type="InterPro" id="IPR036390">
    <property type="entry name" value="WH_DNA-bd_sf"/>
</dbReference>
<dbReference type="Pfam" id="PF00250">
    <property type="entry name" value="Forkhead"/>
    <property type="match status" value="1"/>
</dbReference>
<dbReference type="PROSITE" id="PS00657">
    <property type="entry name" value="FORK_HEAD_1"/>
    <property type="match status" value="1"/>
</dbReference>
<dbReference type="InterPro" id="IPR001766">
    <property type="entry name" value="Fork_head_dom"/>
</dbReference>
<keyword evidence="2" id="KW-0805">Transcription regulation</keyword>
<sequence>MQKLEITLGRSPDHNRPSSPEIRAGLLWEEWRVRAESLPRQQLAAHSPFRKVRDWILWDRSLIQIGDKCFYFLLPTNSEHSEEPYKPSEEYAARPELSQSILGSNNQENVLEDYTSSLKKPPFSYASLIAQAINVQEDKKVTLSGIYEYIMNKYPYYRNAPVGWQAFIRVPKSEDTPGKGAFWAIQPGYEIYFRKDGHYKCKRSKNVPGSSMNMGQPMMENSYNYMPVTQKHQAWQELHRDPLI</sequence>
<keyword evidence="9" id="KW-1185">Reference proteome</keyword>
<comment type="subcellular location">
    <subcellularLocation>
        <location evidence="1 6">Nucleus</location>
    </subcellularLocation>
</comment>
<dbReference type="Gene3D" id="1.10.10.10">
    <property type="entry name" value="Winged helix-like DNA-binding domain superfamily/Winged helix DNA-binding domain"/>
    <property type="match status" value="1"/>
</dbReference>
<dbReference type="InterPro" id="IPR018122">
    <property type="entry name" value="TF_fork_head_CS_1"/>
</dbReference>
<gene>
    <name evidence="8" type="ORF">O9G_004278</name>
</gene>
<dbReference type="SMART" id="SM00339">
    <property type="entry name" value="FH"/>
    <property type="match status" value="1"/>
</dbReference>
<keyword evidence="5 6" id="KW-0539">Nucleus</keyword>
<feature type="DNA-binding region" description="Fork-head" evidence="6">
    <location>
        <begin position="120"/>
        <end position="204"/>
    </location>
</feature>
<dbReference type="PRINTS" id="PR00053">
    <property type="entry name" value="FORKHEAD"/>
</dbReference>
<dbReference type="GO" id="GO:0005634">
    <property type="term" value="C:nucleus"/>
    <property type="evidence" value="ECO:0007669"/>
    <property type="project" value="UniProtKB-SubCell"/>
</dbReference>
<dbReference type="EMBL" id="KE561194">
    <property type="protein sequence ID" value="EPZ32013.1"/>
    <property type="molecule type" value="Genomic_DNA"/>
</dbReference>
<evidence type="ECO:0000259" key="7">
    <source>
        <dbReference type="PROSITE" id="PS50039"/>
    </source>
</evidence>
<proteinExistence type="predicted"/>
<dbReference type="GO" id="GO:0000981">
    <property type="term" value="F:DNA-binding transcription factor activity, RNA polymerase II-specific"/>
    <property type="evidence" value="ECO:0007669"/>
    <property type="project" value="TreeGrafter"/>
</dbReference>
<dbReference type="SUPFAM" id="SSF46785">
    <property type="entry name" value="Winged helix' DNA-binding domain"/>
    <property type="match status" value="1"/>
</dbReference>
<evidence type="ECO:0000256" key="4">
    <source>
        <dbReference type="ARBA" id="ARBA00023163"/>
    </source>
</evidence>
<dbReference type="PANTHER" id="PTHR45881">
    <property type="entry name" value="CHECKPOINT SUPPRESSOR 1-LIKE, ISOFORM A-RELATED"/>
    <property type="match status" value="1"/>
</dbReference>
<keyword evidence="4" id="KW-0804">Transcription</keyword>
<evidence type="ECO:0000313" key="9">
    <source>
        <dbReference type="Proteomes" id="UP000030755"/>
    </source>
</evidence>
<evidence type="ECO:0000256" key="2">
    <source>
        <dbReference type="ARBA" id="ARBA00023015"/>
    </source>
</evidence>
<protein>
    <submittedName>
        <fullName evidence="8">Transcription factor, fork head domain-containing protein</fullName>
    </submittedName>
</protein>